<keyword evidence="3" id="KW-0812">Transmembrane</keyword>
<keyword evidence="1" id="KW-0677">Repeat</keyword>
<keyword evidence="5" id="KW-1185">Reference proteome</keyword>
<organism evidence="4 5">
    <name type="scientific">Rhizophagus clarus</name>
    <dbReference type="NCBI Taxonomy" id="94130"/>
    <lineage>
        <taxon>Eukaryota</taxon>
        <taxon>Fungi</taxon>
        <taxon>Fungi incertae sedis</taxon>
        <taxon>Mucoromycota</taxon>
        <taxon>Glomeromycotina</taxon>
        <taxon>Glomeromycetes</taxon>
        <taxon>Glomerales</taxon>
        <taxon>Glomeraceae</taxon>
        <taxon>Rhizophagus</taxon>
    </lineage>
</organism>
<dbReference type="InterPro" id="IPR024862">
    <property type="entry name" value="TRPV"/>
</dbReference>
<evidence type="ECO:0000313" key="5">
    <source>
        <dbReference type="Proteomes" id="UP000247702"/>
    </source>
</evidence>
<dbReference type="AlphaFoldDB" id="A0A2Z6S392"/>
<accession>A0A2Z6S392</accession>
<feature type="transmembrane region" description="Helical" evidence="3">
    <location>
        <begin position="762"/>
        <end position="783"/>
    </location>
</feature>
<dbReference type="PANTHER" id="PTHR10582:SF2">
    <property type="entry name" value="INACTIVE"/>
    <property type="match status" value="1"/>
</dbReference>
<protein>
    <recommendedName>
        <fullName evidence="6">Ion transport domain-containing protein</fullName>
    </recommendedName>
</protein>
<comment type="caution">
    <text evidence="4">The sequence shown here is derived from an EMBL/GenBank/DDBJ whole genome shotgun (WGS) entry which is preliminary data.</text>
</comment>
<evidence type="ECO:0008006" key="6">
    <source>
        <dbReference type="Google" id="ProtNLM"/>
    </source>
</evidence>
<feature type="region of interest" description="Disordered" evidence="2">
    <location>
        <begin position="376"/>
        <end position="400"/>
    </location>
</feature>
<feature type="transmembrane region" description="Helical" evidence="3">
    <location>
        <begin position="866"/>
        <end position="886"/>
    </location>
</feature>
<evidence type="ECO:0000256" key="2">
    <source>
        <dbReference type="SAM" id="MobiDB-lite"/>
    </source>
</evidence>
<proteinExistence type="predicted"/>
<name>A0A2Z6S392_9GLOM</name>
<evidence type="ECO:0000313" key="4">
    <source>
        <dbReference type="EMBL" id="GBB98776.1"/>
    </source>
</evidence>
<evidence type="ECO:0000256" key="3">
    <source>
        <dbReference type="SAM" id="Phobius"/>
    </source>
</evidence>
<sequence length="1062" mass="126190">MDQSRSEDVAITVDSTDTIKPHNGEPVTKMVISPQSKCIVTYSQDDKSFVCWSIDDDNKSLKCDSTLFAPEYFRWHMNFKVSDEKIIILNEEFVYDMNDNAKSRNYDIMKTNNYCEKKDKSYDNMENRSKIFGNERFGVKCDFLTNGNIVKYHKDAISIYSSSDWRCKARHELDEKDKIFCGVTNDRLLVLVDNNLFVLDLSELSKIHYLKVLTGLYTFQYWKILDVKDEKIMLKRTDNLTVIHIGGTLRIYSNSNNINAPIKVINNSKLVQDFGIIHNIHNDDDNHHNNNDDDDEYIITKLSDDITIHSWKNNLTSTINISKLYDDNSSQFIHMEFKGNEAHLYSYDGEKWDVRKYCWEYWKKLLEDYNEQIEQVDENTNSDKRENVSNSKRVNDEKNERSLNSKGVNIFYDIEEFENEEMFIENYTKLLINKQNDVRKEQNKNDLIIEIETKKNKYDHNEYVLILKSDSKMIFSYDTKLSSHWEYKKVCDNILLFRDAKELRIYTFDMEFRIRYFNIEFLNYATNRRKLDKLDDSDIDEIVKPIENDRLKKQWVSYLLNQRDFLVRYGSKLLKSAIEKNNEDLIREIIDKTLEYYKRNQNLNIYLLSIICENMNHLSRKYSDFLLDYYNKIENIENIEKKISTTEYIYNNFDHIYSFYIELKSHNSIFNFISRTFSENRKDHCEGHYKEHYKDYYRKPKIKLIVPFPNYLTYPKEYNSFEEFLNPKPSPFSNTRNNNEFYKTWNGEAIINFKWSLFGKHYYALIWFLFTTFLVCFTLASSVSSKAINAKKNDLLISSIILGFVHLSFEIRQFIWNPKEWILNVWNLIDLGAYLLPTITSIYWLQTGIKVTHLISISCLLLDIKFLLFFRAFETFGIYFAIIIGVGQPKSKFSENDQGDLNDPNNPWVLTTKYHQISDNGTISHNAVLVEEPDDYTNLFSSYANSLLAVYLFLIGDKNSLDAWSPDNTIIIVLMVIFTSVIVVYLMNLFIGLLNMAIEKDQDRAFYLAQKAEILKDIELFYLFPYQRRRTDWFPDIIYYYANVNEVRKKLQNERKGSEENV</sequence>
<feature type="compositionally biased region" description="Basic and acidic residues" evidence="2">
    <location>
        <begin position="381"/>
        <end position="400"/>
    </location>
</feature>
<dbReference type="Proteomes" id="UP000247702">
    <property type="component" value="Unassembled WGS sequence"/>
</dbReference>
<evidence type="ECO:0000256" key="1">
    <source>
        <dbReference type="ARBA" id="ARBA00022737"/>
    </source>
</evidence>
<keyword evidence="3" id="KW-1133">Transmembrane helix</keyword>
<dbReference type="GO" id="GO:0005886">
    <property type="term" value="C:plasma membrane"/>
    <property type="evidence" value="ECO:0007669"/>
    <property type="project" value="TreeGrafter"/>
</dbReference>
<dbReference type="GO" id="GO:0098703">
    <property type="term" value="P:calcium ion import across plasma membrane"/>
    <property type="evidence" value="ECO:0007669"/>
    <property type="project" value="TreeGrafter"/>
</dbReference>
<feature type="transmembrane region" description="Helical" evidence="3">
    <location>
        <begin position="821"/>
        <end position="845"/>
    </location>
</feature>
<feature type="transmembrane region" description="Helical" evidence="3">
    <location>
        <begin position="795"/>
        <end position="815"/>
    </location>
</feature>
<reference evidence="4 5" key="1">
    <citation type="submission" date="2017-11" db="EMBL/GenBank/DDBJ databases">
        <title>The genome of Rhizophagus clarus HR1 reveals common genetic basis of auxotrophy among arbuscular mycorrhizal fungi.</title>
        <authorList>
            <person name="Kobayashi Y."/>
        </authorList>
    </citation>
    <scope>NUCLEOTIDE SEQUENCE [LARGE SCALE GENOMIC DNA]</scope>
    <source>
        <strain evidence="4 5">HR1</strain>
    </source>
</reference>
<dbReference type="STRING" id="94130.A0A2Z6S392"/>
<dbReference type="GO" id="GO:0005216">
    <property type="term" value="F:monoatomic ion channel activity"/>
    <property type="evidence" value="ECO:0007669"/>
    <property type="project" value="InterPro"/>
</dbReference>
<feature type="transmembrane region" description="Helical" evidence="3">
    <location>
        <begin position="970"/>
        <end position="994"/>
    </location>
</feature>
<gene>
    <name evidence="4" type="ORF">RclHR1_03320002</name>
</gene>
<dbReference type="EMBL" id="BEXD01002580">
    <property type="protein sequence ID" value="GBB98776.1"/>
    <property type="molecule type" value="Genomic_DNA"/>
</dbReference>
<dbReference type="PANTHER" id="PTHR10582">
    <property type="entry name" value="TRANSIENT RECEPTOR POTENTIAL ION CHANNEL PROTEIN"/>
    <property type="match status" value="1"/>
</dbReference>
<keyword evidence="3" id="KW-0472">Membrane</keyword>